<dbReference type="InterPro" id="IPR029033">
    <property type="entry name" value="His_PPase_superfam"/>
</dbReference>
<dbReference type="AlphaFoldDB" id="A0A2H0KM01"/>
<evidence type="ECO:0000313" key="6">
    <source>
        <dbReference type="Proteomes" id="UP000229570"/>
    </source>
</evidence>
<evidence type="ECO:0000256" key="1">
    <source>
        <dbReference type="ARBA" id="ARBA00022801"/>
    </source>
</evidence>
<dbReference type="Gene3D" id="3.40.50.1240">
    <property type="entry name" value="Phosphoglycerate mutase-like"/>
    <property type="match status" value="1"/>
</dbReference>
<gene>
    <name evidence="5" type="ORF">COV86_03935</name>
</gene>
<sequence length="212" mass="24066">MNTYCTLYIVRHGETVGNVERRMFGHTDSPLTSKGVKQAQLLGEKLKNVDFSAIYSADLLRTRRTAEIITAERKLAVQTTKALRERCYGPFEGKLADEAYDKAMALINNYEQLLKKAKHDSRYLQLENEEQTMGRYITFLREISIAYANKKILVVSSGGIMRVFLTHIGWGTAEELPSRCVQNMAVAQVDCDGVDFFVRNVEGVKRKKFNNG</sequence>
<protein>
    <recommendedName>
        <fullName evidence="7">Histidine phosphatase family protein</fullName>
    </recommendedName>
</protein>
<evidence type="ECO:0008006" key="7">
    <source>
        <dbReference type="Google" id="ProtNLM"/>
    </source>
</evidence>
<reference evidence="5 6" key="1">
    <citation type="submission" date="2017-09" db="EMBL/GenBank/DDBJ databases">
        <title>Depth-based differentiation of microbial function through sediment-hosted aquifers and enrichment of novel symbionts in the deep terrestrial subsurface.</title>
        <authorList>
            <person name="Probst A.J."/>
            <person name="Ladd B."/>
            <person name="Jarett J.K."/>
            <person name="Geller-Mcgrath D.E."/>
            <person name="Sieber C.M."/>
            <person name="Emerson J.B."/>
            <person name="Anantharaman K."/>
            <person name="Thomas B.C."/>
            <person name="Malmstrom R."/>
            <person name="Stieglmeier M."/>
            <person name="Klingl A."/>
            <person name="Woyke T."/>
            <person name="Ryan C.M."/>
            <person name="Banfield J.F."/>
        </authorList>
    </citation>
    <scope>NUCLEOTIDE SEQUENCE [LARGE SCALE GENOMIC DNA]</scope>
    <source>
        <strain evidence="5">CG11_big_fil_rev_8_21_14_0_20_35_14</strain>
    </source>
</reference>
<dbReference type="PROSITE" id="PS00175">
    <property type="entry name" value="PG_MUTASE"/>
    <property type="match status" value="1"/>
</dbReference>
<name>A0A2H0KM01_9BACT</name>
<dbReference type="GO" id="GO:0004331">
    <property type="term" value="F:fructose-2,6-bisphosphate 2-phosphatase activity"/>
    <property type="evidence" value="ECO:0007669"/>
    <property type="project" value="TreeGrafter"/>
</dbReference>
<dbReference type="CDD" id="cd07067">
    <property type="entry name" value="HP_PGM_like"/>
    <property type="match status" value="1"/>
</dbReference>
<feature type="coiled-coil region" evidence="4">
    <location>
        <begin position="96"/>
        <end position="127"/>
    </location>
</feature>
<organism evidence="5 6">
    <name type="scientific">Candidatus Roizmanbacteria bacterium CG11_big_fil_rev_8_21_14_0_20_35_14</name>
    <dbReference type="NCBI Taxonomy" id="1974855"/>
    <lineage>
        <taxon>Bacteria</taxon>
        <taxon>Candidatus Roizmaniibacteriota</taxon>
    </lineage>
</organism>
<feature type="binding site" evidence="3">
    <location>
        <position position="61"/>
    </location>
    <ligand>
        <name>substrate</name>
    </ligand>
</feature>
<evidence type="ECO:0000256" key="3">
    <source>
        <dbReference type="PIRSR" id="PIRSR613078-2"/>
    </source>
</evidence>
<proteinExistence type="predicted"/>
<feature type="binding site" evidence="3">
    <location>
        <begin position="85"/>
        <end position="88"/>
    </location>
    <ligand>
        <name>substrate</name>
    </ligand>
</feature>
<dbReference type="InterPro" id="IPR001345">
    <property type="entry name" value="PG/BPGM_mutase_AS"/>
</dbReference>
<dbReference type="Proteomes" id="UP000229570">
    <property type="component" value="Unassembled WGS sequence"/>
</dbReference>
<evidence type="ECO:0000256" key="2">
    <source>
        <dbReference type="PIRSR" id="PIRSR613078-1"/>
    </source>
</evidence>
<feature type="active site" description="Proton donor/acceptor" evidence="2">
    <location>
        <position position="85"/>
    </location>
</feature>
<dbReference type="Pfam" id="PF00300">
    <property type="entry name" value="His_Phos_1"/>
    <property type="match status" value="1"/>
</dbReference>
<accession>A0A2H0KM01</accession>
<keyword evidence="1" id="KW-0378">Hydrolase</keyword>
<dbReference type="InterPro" id="IPR051695">
    <property type="entry name" value="Phosphoglycerate_Mutase"/>
</dbReference>
<dbReference type="GO" id="GO:0045820">
    <property type="term" value="P:negative regulation of glycolytic process"/>
    <property type="evidence" value="ECO:0007669"/>
    <property type="project" value="TreeGrafter"/>
</dbReference>
<keyword evidence="4" id="KW-0175">Coiled coil</keyword>
<dbReference type="InterPro" id="IPR013078">
    <property type="entry name" value="His_Pase_superF_clade-1"/>
</dbReference>
<dbReference type="EMBL" id="PCVL01000057">
    <property type="protein sequence ID" value="PIQ72269.1"/>
    <property type="molecule type" value="Genomic_DNA"/>
</dbReference>
<evidence type="ECO:0000313" key="5">
    <source>
        <dbReference type="EMBL" id="PIQ72269.1"/>
    </source>
</evidence>
<dbReference type="SUPFAM" id="SSF53254">
    <property type="entry name" value="Phosphoglycerate mutase-like"/>
    <property type="match status" value="1"/>
</dbReference>
<feature type="active site" description="Tele-phosphohistidine intermediate" evidence="2">
    <location>
        <position position="12"/>
    </location>
</feature>
<evidence type="ECO:0000256" key="4">
    <source>
        <dbReference type="SAM" id="Coils"/>
    </source>
</evidence>
<dbReference type="SMART" id="SM00855">
    <property type="entry name" value="PGAM"/>
    <property type="match status" value="1"/>
</dbReference>
<comment type="caution">
    <text evidence="5">The sequence shown here is derived from an EMBL/GenBank/DDBJ whole genome shotgun (WGS) entry which is preliminary data.</text>
</comment>
<dbReference type="PANTHER" id="PTHR46517">
    <property type="entry name" value="FRUCTOSE-2,6-BISPHOSPHATASE TIGAR"/>
    <property type="match status" value="1"/>
</dbReference>
<dbReference type="GO" id="GO:0043456">
    <property type="term" value="P:regulation of pentose-phosphate shunt"/>
    <property type="evidence" value="ECO:0007669"/>
    <property type="project" value="TreeGrafter"/>
</dbReference>
<dbReference type="PANTHER" id="PTHR46517:SF1">
    <property type="entry name" value="FRUCTOSE-2,6-BISPHOSPHATASE TIGAR"/>
    <property type="match status" value="1"/>
</dbReference>
<feature type="binding site" evidence="3">
    <location>
        <begin position="11"/>
        <end position="18"/>
    </location>
    <ligand>
        <name>substrate</name>
    </ligand>
</feature>
<dbReference type="GO" id="GO:0005829">
    <property type="term" value="C:cytosol"/>
    <property type="evidence" value="ECO:0007669"/>
    <property type="project" value="TreeGrafter"/>
</dbReference>